<dbReference type="InterPro" id="IPR050834">
    <property type="entry name" value="Glycosyltransf_2"/>
</dbReference>
<name>A0A3R6IU47_9BACT</name>
<dbReference type="RefSeq" id="WP_147380810.1">
    <property type="nucleotide sequence ID" value="NZ_QRKB01000149.1"/>
</dbReference>
<dbReference type="InterPro" id="IPR001173">
    <property type="entry name" value="Glyco_trans_2-like"/>
</dbReference>
<feature type="domain" description="Glycosyltransferase 2-like" evidence="1">
    <location>
        <begin position="3"/>
        <end position="60"/>
    </location>
</feature>
<dbReference type="SUPFAM" id="SSF53448">
    <property type="entry name" value="Nucleotide-diphospho-sugar transferases"/>
    <property type="match status" value="1"/>
</dbReference>
<evidence type="ECO:0000313" key="3">
    <source>
        <dbReference type="Proteomes" id="UP000284548"/>
    </source>
</evidence>
<dbReference type="CDD" id="cd00761">
    <property type="entry name" value="Glyco_tranf_GTA_type"/>
    <property type="match status" value="1"/>
</dbReference>
<reference evidence="2 3" key="1">
    <citation type="submission" date="2018-08" db="EMBL/GenBank/DDBJ databases">
        <title>A genome reference for cultivated species of the human gut microbiota.</title>
        <authorList>
            <person name="Zou Y."/>
            <person name="Xue W."/>
            <person name="Luo G."/>
        </authorList>
    </citation>
    <scope>NUCLEOTIDE SEQUENCE [LARGE SCALE GENOMIC DNA]</scope>
    <source>
        <strain evidence="2 3">AM16-54</strain>
    </source>
</reference>
<dbReference type="Gene3D" id="3.90.550.10">
    <property type="entry name" value="Spore Coat Polysaccharide Biosynthesis Protein SpsA, Chain A"/>
    <property type="match status" value="1"/>
</dbReference>
<gene>
    <name evidence="2" type="ORF">DW192_16735</name>
</gene>
<sequence>MISVVIPLYNKEKQIAKTLQTVLNQTYQDFEIVIVNDGSTDGSVNEVKKFLNPRIRLINRVSSSLFLKT</sequence>
<dbReference type="PANTHER" id="PTHR43685">
    <property type="entry name" value="GLYCOSYLTRANSFERASE"/>
    <property type="match status" value="1"/>
</dbReference>
<comment type="caution">
    <text evidence="2">The sequence shown here is derived from an EMBL/GenBank/DDBJ whole genome shotgun (WGS) entry which is preliminary data.</text>
</comment>
<dbReference type="Proteomes" id="UP000284548">
    <property type="component" value="Unassembled WGS sequence"/>
</dbReference>
<dbReference type="PANTHER" id="PTHR43685:SF2">
    <property type="entry name" value="GLYCOSYLTRANSFERASE 2-LIKE DOMAIN-CONTAINING PROTEIN"/>
    <property type="match status" value="1"/>
</dbReference>
<dbReference type="EMBL" id="QRKB01000149">
    <property type="protein sequence ID" value="RHH72762.1"/>
    <property type="molecule type" value="Genomic_DNA"/>
</dbReference>
<dbReference type="InterPro" id="IPR029044">
    <property type="entry name" value="Nucleotide-diphossugar_trans"/>
</dbReference>
<feature type="non-terminal residue" evidence="2">
    <location>
        <position position="69"/>
    </location>
</feature>
<accession>A0A3R6IU47</accession>
<proteinExistence type="predicted"/>
<dbReference type="AlphaFoldDB" id="A0A3R6IU47"/>
<protein>
    <submittedName>
        <fullName evidence="2">Glycosyltransferase family 2 protein</fullName>
    </submittedName>
</protein>
<dbReference type="GO" id="GO:0016740">
    <property type="term" value="F:transferase activity"/>
    <property type="evidence" value="ECO:0007669"/>
    <property type="project" value="UniProtKB-KW"/>
</dbReference>
<keyword evidence="2" id="KW-0808">Transferase</keyword>
<dbReference type="Pfam" id="PF00535">
    <property type="entry name" value="Glycos_transf_2"/>
    <property type="match status" value="1"/>
</dbReference>
<evidence type="ECO:0000259" key="1">
    <source>
        <dbReference type="Pfam" id="PF00535"/>
    </source>
</evidence>
<organism evidence="2 3">
    <name type="scientific">Segatella copri</name>
    <dbReference type="NCBI Taxonomy" id="165179"/>
    <lineage>
        <taxon>Bacteria</taxon>
        <taxon>Pseudomonadati</taxon>
        <taxon>Bacteroidota</taxon>
        <taxon>Bacteroidia</taxon>
        <taxon>Bacteroidales</taxon>
        <taxon>Prevotellaceae</taxon>
        <taxon>Segatella</taxon>
    </lineage>
</organism>
<evidence type="ECO:0000313" key="2">
    <source>
        <dbReference type="EMBL" id="RHH72762.1"/>
    </source>
</evidence>